<evidence type="ECO:0000259" key="2">
    <source>
        <dbReference type="Pfam" id="PF08327"/>
    </source>
</evidence>
<dbReference type="RefSeq" id="WP_109985349.1">
    <property type="nucleotide sequence ID" value="NZ_QGTD01000018.1"/>
</dbReference>
<reference evidence="3 4" key="1">
    <citation type="submission" date="2018-05" db="EMBL/GenBank/DDBJ databases">
        <title>Genomic analysis of Gracilibacillus dipsosauri DD1 reveals novel features of a salt-tolerant amylase.</title>
        <authorList>
            <person name="Deutch C.E."/>
            <person name="Yang S."/>
        </authorList>
    </citation>
    <scope>NUCLEOTIDE SEQUENCE [LARGE SCALE GENOMIC DNA]</scope>
    <source>
        <strain evidence="3 4">DD1</strain>
    </source>
</reference>
<gene>
    <name evidence="3" type="ORF">DLJ74_16975</name>
</gene>
<dbReference type="SUPFAM" id="SSF55961">
    <property type="entry name" value="Bet v1-like"/>
    <property type="match status" value="1"/>
</dbReference>
<dbReference type="InterPro" id="IPR013538">
    <property type="entry name" value="ASHA1/2-like_C"/>
</dbReference>
<dbReference type="CDD" id="cd07814">
    <property type="entry name" value="SRPBCC_CalC_Aha1-like"/>
    <property type="match status" value="1"/>
</dbReference>
<proteinExistence type="inferred from homology"/>
<evidence type="ECO:0000313" key="4">
    <source>
        <dbReference type="Proteomes" id="UP000245624"/>
    </source>
</evidence>
<evidence type="ECO:0000256" key="1">
    <source>
        <dbReference type="ARBA" id="ARBA00006817"/>
    </source>
</evidence>
<evidence type="ECO:0000313" key="3">
    <source>
        <dbReference type="EMBL" id="PWU67261.1"/>
    </source>
</evidence>
<comment type="caution">
    <text evidence="3">The sequence shown here is derived from an EMBL/GenBank/DDBJ whole genome shotgun (WGS) entry which is preliminary data.</text>
</comment>
<dbReference type="Pfam" id="PF08327">
    <property type="entry name" value="AHSA1"/>
    <property type="match status" value="1"/>
</dbReference>
<feature type="domain" description="Activator of Hsp90 ATPase homologue 1/2-like C-terminal" evidence="2">
    <location>
        <begin position="14"/>
        <end position="139"/>
    </location>
</feature>
<dbReference type="Gene3D" id="3.30.530.20">
    <property type="match status" value="1"/>
</dbReference>
<name>A0A317KUN5_9BACI</name>
<comment type="similarity">
    <text evidence="1">Belongs to the AHA1 family.</text>
</comment>
<organism evidence="3 4">
    <name type="scientific">Gracilibacillus dipsosauri</name>
    <dbReference type="NCBI Taxonomy" id="178340"/>
    <lineage>
        <taxon>Bacteria</taxon>
        <taxon>Bacillati</taxon>
        <taxon>Bacillota</taxon>
        <taxon>Bacilli</taxon>
        <taxon>Bacillales</taxon>
        <taxon>Bacillaceae</taxon>
        <taxon>Gracilibacillus</taxon>
    </lineage>
</organism>
<dbReference type="EMBL" id="QGTD01000018">
    <property type="protein sequence ID" value="PWU67261.1"/>
    <property type="molecule type" value="Genomic_DNA"/>
</dbReference>
<dbReference type="Proteomes" id="UP000245624">
    <property type="component" value="Unassembled WGS sequence"/>
</dbReference>
<dbReference type="InterPro" id="IPR023393">
    <property type="entry name" value="START-like_dom_sf"/>
</dbReference>
<sequence>MTKSKAVVTYQFNALPEKVYDAWINPEKIKKWMFPNGNIVRCENNPKVGGYFIFVDRREGDDIEHIGQYLELDKPNLIKFTWATVDDLPDIDMVTVEIQPSKSGAIATLTHEIDPNWAQYIPQTENAWNEMLKAMEEVLN</sequence>
<accession>A0A317KUN5</accession>
<keyword evidence="4" id="KW-1185">Reference proteome</keyword>
<protein>
    <submittedName>
        <fullName evidence="3">ATPase</fullName>
    </submittedName>
</protein>
<dbReference type="OrthoDB" id="190358at2"/>
<dbReference type="AlphaFoldDB" id="A0A317KUN5"/>